<feature type="region of interest" description="Disordered" evidence="1">
    <location>
        <begin position="188"/>
        <end position="227"/>
    </location>
</feature>
<dbReference type="EMBL" id="KE356561">
    <property type="protein sequence ID" value="ERG96432.1"/>
    <property type="molecule type" value="Genomic_DNA"/>
</dbReference>
<dbReference type="HOGENOM" id="CLU_1221838_0_0_2"/>
<dbReference type="Proteomes" id="UP000030710">
    <property type="component" value="Unassembled WGS sequence"/>
</dbReference>
<organism evidence="2 3">
    <name type="scientific">Haloquadratum walsbyi J07HQW2</name>
    <dbReference type="NCBI Taxonomy" id="1238425"/>
    <lineage>
        <taxon>Archaea</taxon>
        <taxon>Methanobacteriati</taxon>
        <taxon>Methanobacteriota</taxon>
        <taxon>Stenosarchaea group</taxon>
        <taxon>Halobacteria</taxon>
        <taxon>Halobacteriales</taxon>
        <taxon>Haloferacaceae</taxon>
        <taxon>Haloquadratum</taxon>
    </lineage>
</organism>
<dbReference type="RefSeq" id="WP_021055897.1">
    <property type="nucleotide sequence ID" value="NZ_KE356561.1"/>
</dbReference>
<protein>
    <recommendedName>
        <fullName evidence="4">DUF5305 domain-containing protein</fullName>
    </recommendedName>
</protein>
<feature type="compositionally biased region" description="Acidic residues" evidence="1">
    <location>
        <begin position="218"/>
        <end position="227"/>
    </location>
</feature>
<evidence type="ECO:0000313" key="3">
    <source>
        <dbReference type="Proteomes" id="UP000030710"/>
    </source>
</evidence>
<reference evidence="2 3" key="1">
    <citation type="journal article" date="2013" name="PLoS ONE">
        <title>Assembly-driven community genomics of a hypersaline microbial ecosystem.</title>
        <authorList>
            <person name="Podell S."/>
            <person name="Ugalde J.A."/>
            <person name="Narasingarao P."/>
            <person name="Banfield J.F."/>
            <person name="Heidelberg K.B."/>
            <person name="Allen E.E."/>
        </authorList>
    </citation>
    <scope>NUCLEOTIDE SEQUENCE [LARGE SCALE GENOMIC DNA]</scope>
    <source>
        <strain evidence="3">J07HQW2</strain>
    </source>
</reference>
<gene>
    <name evidence="2" type="ORF">J07HQW2_02911</name>
</gene>
<feature type="non-terminal residue" evidence="2">
    <location>
        <position position="1"/>
    </location>
</feature>
<proteinExistence type="predicted"/>
<evidence type="ECO:0008006" key="4">
    <source>
        <dbReference type="Google" id="ProtNLM"/>
    </source>
</evidence>
<dbReference type="eggNOG" id="arCOG04474">
    <property type="taxonomic scope" value="Archaea"/>
</dbReference>
<evidence type="ECO:0000313" key="2">
    <source>
        <dbReference type="EMBL" id="ERG96432.1"/>
    </source>
</evidence>
<name>U1PRP8_9EURY</name>
<sequence length="227" mass="24519">PGQTEVLVVADTVVEATIEGERHDDERKDRLQLSLSTSIAEQQNGTQVISGVYRPTASVAGPVTYETTRSAEVPVESSPIAEAGGPAFLMLGLLGMLVAVGLRYTGALDLTPAERRRLAFETERADNAEWISRGIPPTEPDRRVELDSLEGAVGVAIDSNRRVIEVDETPPRYVVIVDDVTYVFEPSAVPADQTEAPQVDESELEAIKLGEQPAPDDKIDEDVADEP</sequence>
<accession>U1PRP8</accession>
<dbReference type="Pfam" id="PF17231">
    <property type="entry name" value="DUF5305"/>
    <property type="match status" value="1"/>
</dbReference>
<dbReference type="InterPro" id="IPR035185">
    <property type="entry name" value="DUF5305"/>
</dbReference>
<evidence type="ECO:0000256" key="1">
    <source>
        <dbReference type="SAM" id="MobiDB-lite"/>
    </source>
</evidence>
<dbReference type="AlphaFoldDB" id="U1PRP8"/>